<evidence type="ECO:0000313" key="2">
    <source>
        <dbReference type="EMBL" id="MEQ2194390.1"/>
    </source>
</evidence>
<accession>A0ABV0QF19</accession>
<keyword evidence="1" id="KW-1133">Transmembrane helix</keyword>
<proteinExistence type="predicted"/>
<sequence>MSQQGNHPVTQQQQSVSKCIKHPNTTFLLFFDKSEFWSISGVKCSRKEKNCLYMEKINNVIIILSCVAFRLMLLPICCILTSDFQLGKLEMCTNPDVKIHCVCKIKRYF</sequence>
<gene>
    <name evidence="2" type="ORF">XENOCAPTIV_028678</name>
</gene>
<name>A0ABV0QF19_9TELE</name>
<evidence type="ECO:0000313" key="3">
    <source>
        <dbReference type="Proteomes" id="UP001434883"/>
    </source>
</evidence>
<organism evidence="2 3">
    <name type="scientific">Xenoophorus captivus</name>
    <dbReference type="NCBI Taxonomy" id="1517983"/>
    <lineage>
        <taxon>Eukaryota</taxon>
        <taxon>Metazoa</taxon>
        <taxon>Chordata</taxon>
        <taxon>Craniata</taxon>
        <taxon>Vertebrata</taxon>
        <taxon>Euteleostomi</taxon>
        <taxon>Actinopterygii</taxon>
        <taxon>Neopterygii</taxon>
        <taxon>Teleostei</taxon>
        <taxon>Neoteleostei</taxon>
        <taxon>Acanthomorphata</taxon>
        <taxon>Ovalentaria</taxon>
        <taxon>Atherinomorphae</taxon>
        <taxon>Cyprinodontiformes</taxon>
        <taxon>Goodeidae</taxon>
        <taxon>Xenoophorus</taxon>
    </lineage>
</organism>
<evidence type="ECO:0000256" key="1">
    <source>
        <dbReference type="SAM" id="Phobius"/>
    </source>
</evidence>
<protein>
    <recommendedName>
        <fullName evidence="4">Transmembrane protein</fullName>
    </recommendedName>
</protein>
<comment type="caution">
    <text evidence="2">The sequence shown here is derived from an EMBL/GenBank/DDBJ whole genome shotgun (WGS) entry which is preliminary data.</text>
</comment>
<keyword evidence="1" id="KW-0472">Membrane</keyword>
<evidence type="ECO:0008006" key="4">
    <source>
        <dbReference type="Google" id="ProtNLM"/>
    </source>
</evidence>
<keyword evidence="1" id="KW-0812">Transmembrane</keyword>
<keyword evidence="3" id="KW-1185">Reference proteome</keyword>
<feature type="transmembrane region" description="Helical" evidence="1">
    <location>
        <begin position="60"/>
        <end position="81"/>
    </location>
</feature>
<dbReference type="Proteomes" id="UP001434883">
    <property type="component" value="Unassembled WGS sequence"/>
</dbReference>
<reference evidence="2 3" key="1">
    <citation type="submission" date="2021-06" db="EMBL/GenBank/DDBJ databases">
        <authorList>
            <person name="Palmer J.M."/>
        </authorList>
    </citation>
    <scope>NUCLEOTIDE SEQUENCE [LARGE SCALE GENOMIC DNA]</scope>
    <source>
        <strain evidence="2 3">XC_2019</strain>
        <tissue evidence="2">Muscle</tissue>
    </source>
</reference>
<dbReference type="EMBL" id="JAHRIN010009196">
    <property type="protein sequence ID" value="MEQ2194390.1"/>
    <property type="molecule type" value="Genomic_DNA"/>
</dbReference>